<protein>
    <submittedName>
        <fullName evidence="2">Uncharacterized protein</fullName>
    </submittedName>
</protein>
<feature type="compositionally biased region" description="Acidic residues" evidence="1">
    <location>
        <begin position="616"/>
        <end position="625"/>
    </location>
</feature>
<comment type="caution">
    <text evidence="2">The sequence shown here is derived from an EMBL/GenBank/DDBJ whole genome shotgun (WGS) entry which is preliminary data.</text>
</comment>
<proteinExistence type="predicted"/>
<evidence type="ECO:0000313" key="2">
    <source>
        <dbReference type="EMBL" id="TFB01203.1"/>
    </source>
</evidence>
<gene>
    <name evidence="2" type="ORF">CCMA1212_007011</name>
</gene>
<name>A0ABY2GZ01_9HYPO</name>
<feature type="region of interest" description="Disordered" evidence="1">
    <location>
        <begin position="750"/>
        <end position="810"/>
    </location>
</feature>
<dbReference type="Proteomes" id="UP001642720">
    <property type="component" value="Unassembled WGS sequence"/>
</dbReference>
<feature type="compositionally biased region" description="Basic residues" evidence="1">
    <location>
        <begin position="665"/>
        <end position="675"/>
    </location>
</feature>
<feature type="compositionally biased region" description="Polar residues" evidence="1">
    <location>
        <begin position="519"/>
        <end position="534"/>
    </location>
</feature>
<dbReference type="RefSeq" id="XP_073557404.1">
    <property type="nucleotide sequence ID" value="XM_073704193.1"/>
</dbReference>
<reference evidence="2 3" key="1">
    <citation type="submission" date="2018-01" db="EMBL/GenBank/DDBJ databases">
        <title>Genome characterization of the sugarcane-associated fungus Trichoderma ghanense CCMA-1212 and their application in lignocelulose bioconversion.</title>
        <authorList>
            <person name="Steindorff A.S."/>
            <person name="Mendes T.D."/>
            <person name="Vilela E.S.D."/>
            <person name="Rodrigues D.S."/>
            <person name="Formighieri E.F."/>
            <person name="Melo I.S."/>
            <person name="Favaro L.C.L."/>
        </authorList>
    </citation>
    <scope>NUCLEOTIDE SEQUENCE [LARGE SCALE GENOMIC DNA]</scope>
    <source>
        <strain evidence="2 3">CCMA-1212</strain>
    </source>
</reference>
<feature type="compositionally biased region" description="Low complexity" evidence="1">
    <location>
        <begin position="783"/>
        <end position="797"/>
    </location>
</feature>
<accession>A0ABY2GZ01</accession>
<organism evidence="2 3">
    <name type="scientific">Trichoderma ghanense</name>
    <dbReference type="NCBI Taxonomy" id="65468"/>
    <lineage>
        <taxon>Eukaryota</taxon>
        <taxon>Fungi</taxon>
        <taxon>Dikarya</taxon>
        <taxon>Ascomycota</taxon>
        <taxon>Pezizomycotina</taxon>
        <taxon>Sordariomycetes</taxon>
        <taxon>Hypocreomycetidae</taxon>
        <taxon>Hypocreales</taxon>
        <taxon>Hypocreaceae</taxon>
        <taxon>Trichoderma</taxon>
    </lineage>
</organism>
<sequence length="952" mass="105307">MPYDDTPDVVFNPQDETLPDASDFFAELSLVLRYYDLPHGDPRFDQVPGQQVNDPMQIDDTEPADAGFLAQSHRARVAHLPQPAQDQQPTHPQEEEAADFGAAEFEIPSLFPNWSERDIAEVLLTPEAFYWWKSQDALAEQGLLPDIPQIYPAGHPNNRPTESFATDGRFIEWEDLHLGVRWLLLLRLSEQHTFASTIVTQLKLSNHQVHDFVTSYVNHCDQWNAFEKTVIERSKGLDAWNEEGERALLNWLHEKRPLLPYDSLTDEDVQLGIRFLYERCIGDDGVDLVAWFEEKDKKDFAHIKIELPIMRDCMDHRLLRRAAAAKILSLQKIEDAVKELGKEKRRRVQFAEMDDSVRSDAFLGRRQGRVPWEGNLGQNDVEMSEEAQTVMDTISSDLRSGEPMPMPIPPYQRQQKAEEAQRALRRVVPELQPYSAPGGLAKTQWEVDNGYPNGFDWDYTPLHWGQDAEDMETYPLPEELVKPRPSRVAVLRDTLTQRQEAYAAAASSSAQSSADDSTGQEAQRYEQSSSTPSSAALLHNNAPRSRIGTARERFMTSNDRGELMVGIVSDISSAAGQDPQNPGYATQLAEEGFPGQLEPQIGAVEGEPVSSLPDLDPAEDLEPGDDVVVPNQRSRRTRRPSARVLESLQLALELEQNAETTSQKPKARKQGRAPRKGQQGAQDEGPQSAESAEDSPENIGIADFVRVASVAEGGPEPAQEVGVVQAEAATTGAAAPTAPIVVPRMRARGSLVRPRATARTAPSLPTVDEDEISTATNDGQPQPAVEEPSSSGSGVPAAPDPHRISAAKRRSQRIFGISRTQELNSCPPPVFETYSAWTAEEAQFAVEAIQASYALTADRINPELLVDSQNQMDEDTIKATITSMEAQHTCIESTSRSENGPAAQRAEFAGVTDMATFAIHAAEAGFAFEEEVVMQHFENASGSEQPQPQPEV</sequence>
<keyword evidence="3" id="KW-1185">Reference proteome</keyword>
<evidence type="ECO:0000313" key="3">
    <source>
        <dbReference type="Proteomes" id="UP001642720"/>
    </source>
</evidence>
<dbReference type="EMBL" id="PPTA01000009">
    <property type="protein sequence ID" value="TFB01203.1"/>
    <property type="molecule type" value="Genomic_DNA"/>
</dbReference>
<feature type="region of interest" description="Disordered" evidence="1">
    <location>
        <begin position="655"/>
        <end position="696"/>
    </location>
</feature>
<feature type="region of interest" description="Disordered" evidence="1">
    <location>
        <begin position="606"/>
        <end position="642"/>
    </location>
</feature>
<feature type="region of interest" description="Disordered" evidence="1">
    <location>
        <begin position="502"/>
        <end position="555"/>
    </location>
</feature>
<feature type="compositionally biased region" description="Low complexity" evidence="1">
    <location>
        <begin position="503"/>
        <end position="517"/>
    </location>
</feature>
<dbReference type="GeneID" id="300578643"/>
<evidence type="ECO:0000256" key="1">
    <source>
        <dbReference type="SAM" id="MobiDB-lite"/>
    </source>
</evidence>